<dbReference type="eggNOG" id="COG3795">
    <property type="taxonomic scope" value="Bacteria"/>
</dbReference>
<dbReference type="PANTHER" id="PTHR35174:SF3">
    <property type="entry name" value="BLL7171 PROTEIN"/>
    <property type="match status" value="1"/>
</dbReference>
<feature type="domain" description="YCII-related" evidence="2">
    <location>
        <begin position="28"/>
        <end position="119"/>
    </location>
</feature>
<dbReference type="Pfam" id="PF03795">
    <property type="entry name" value="YCII"/>
    <property type="match status" value="1"/>
</dbReference>
<dbReference type="Proteomes" id="UP000027982">
    <property type="component" value="Chromosome"/>
</dbReference>
<reference evidence="3 4" key="1">
    <citation type="journal article" date="2014" name="PLoS ONE">
        <title>The first complete genome sequence of the class fimbriimonadia in the phylum armatimonadetes.</title>
        <authorList>
            <person name="Hu Z.Y."/>
            <person name="Wang Y.Z."/>
            <person name="Im W.T."/>
            <person name="Wang S.Y."/>
            <person name="Zhao G.P."/>
            <person name="Zheng H.J."/>
            <person name="Quan Z.X."/>
        </authorList>
    </citation>
    <scope>NUCLEOTIDE SEQUENCE [LARGE SCALE GENOMIC DNA]</scope>
    <source>
        <strain evidence="3">Gsoil 348</strain>
    </source>
</reference>
<evidence type="ECO:0000256" key="1">
    <source>
        <dbReference type="ARBA" id="ARBA00007689"/>
    </source>
</evidence>
<dbReference type="KEGG" id="fgi:OP10G_0268"/>
<dbReference type="AlphaFoldDB" id="A0A068NJG5"/>
<organism evidence="3 4">
    <name type="scientific">Fimbriimonas ginsengisoli Gsoil 348</name>
    <dbReference type="NCBI Taxonomy" id="661478"/>
    <lineage>
        <taxon>Bacteria</taxon>
        <taxon>Bacillati</taxon>
        <taxon>Armatimonadota</taxon>
        <taxon>Fimbriimonadia</taxon>
        <taxon>Fimbriimonadales</taxon>
        <taxon>Fimbriimonadaceae</taxon>
        <taxon>Fimbriimonas</taxon>
    </lineage>
</organism>
<keyword evidence="4" id="KW-1185">Reference proteome</keyword>
<comment type="similarity">
    <text evidence="1">Belongs to the YciI family.</text>
</comment>
<dbReference type="InterPro" id="IPR005545">
    <property type="entry name" value="YCII"/>
</dbReference>
<evidence type="ECO:0000313" key="4">
    <source>
        <dbReference type="Proteomes" id="UP000027982"/>
    </source>
</evidence>
<dbReference type="SUPFAM" id="SSF54909">
    <property type="entry name" value="Dimeric alpha+beta barrel"/>
    <property type="match status" value="1"/>
</dbReference>
<dbReference type="Gene3D" id="3.30.70.1060">
    <property type="entry name" value="Dimeric alpha+beta barrel"/>
    <property type="match status" value="1"/>
</dbReference>
<accession>A0A068NJG5</accession>
<proteinExistence type="inferred from homology"/>
<gene>
    <name evidence="3" type="ORF">OP10G_0268</name>
</gene>
<protein>
    <submittedName>
        <fullName evidence="3">DGPFAETKE family protein</fullName>
    </submittedName>
</protein>
<evidence type="ECO:0000313" key="3">
    <source>
        <dbReference type="EMBL" id="AIE83636.1"/>
    </source>
</evidence>
<dbReference type="STRING" id="661478.OP10G_0268"/>
<dbReference type="InterPro" id="IPR011008">
    <property type="entry name" value="Dimeric_a/b-barrel"/>
</dbReference>
<sequence length="121" mass="13535">MGLRRGTKMKKFMLLIRGEGEWDKMSPAQMEETIKKYSAWAKRLREEGRLLDAEPLDRAGRVLVGVDGVITDGPFMETKEMIGGYYIYNAADLEEAVAIGRDCPTLAYGGAIEIRPIADYS</sequence>
<dbReference type="EMBL" id="CP007139">
    <property type="protein sequence ID" value="AIE83636.1"/>
    <property type="molecule type" value="Genomic_DNA"/>
</dbReference>
<dbReference type="PANTHER" id="PTHR35174">
    <property type="entry name" value="BLL7171 PROTEIN-RELATED"/>
    <property type="match status" value="1"/>
</dbReference>
<name>A0A068NJG5_FIMGI</name>
<dbReference type="HOGENOM" id="CLU_130902_4_1_0"/>
<evidence type="ECO:0000259" key="2">
    <source>
        <dbReference type="Pfam" id="PF03795"/>
    </source>
</evidence>